<keyword evidence="3" id="KW-0677">Repeat</keyword>
<feature type="domain" description="CNNM transmembrane" evidence="11">
    <location>
        <begin position="47"/>
        <end position="231"/>
    </location>
</feature>
<gene>
    <name evidence="12" type="ORF">BCR42DRAFT_402974</name>
</gene>
<comment type="subcellular location">
    <subcellularLocation>
        <location evidence="1">Membrane</location>
        <topology evidence="1">Multi-pass membrane protein</topology>
    </subcellularLocation>
</comment>
<keyword evidence="9" id="KW-0732">Signal</keyword>
<name>A0A1X2IYQ3_9FUNG</name>
<dbReference type="Pfam" id="PF01595">
    <property type="entry name" value="CNNM"/>
    <property type="match status" value="1"/>
</dbReference>
<feature type="chain" id="PRO_5012823746" description="CNNM transmembrane domain-containing protein" evidence="9">
    <location>
        <begin position="25"/>
        <end position="487"/>
    </location>
</feature>
<dbReference type="FunFam" id="3.10.580.10:FF:000006">
    <property type="entry name" value="DUF21 and CBS domain protein"/>
    <property type="match status" value="1"/>
</dbReference>
<dbReference type="GO" id="GO:0030026">
    <property type="term" value="P:intracellular manganese ion homeostasis"/>
    <property type="evidence" value="ECO:0007669"/>
    <property type="project" value="TreeGrafter"/>
</dbReference>
<dbReference type="PANTHER" id="PTHR12064:SF97">
    <property type="entry name" value="METAL TRANSPORTER CNNM-5"/>
    <property type="match status" value="1"/>
</dbReference>
<dbReference type="GO" id="GO:0010960">
    <property type="term" value="P:magnesium ion homeostasis"/>
    <property type="evidence" value="ECO:0007669"/>
    <property type="project" value="InterPro"/>
</dbReference>
<dbReference type="InterPro" id="IPR000644">
    <property type="entry name" value="CBS_dom"/>
</dbReference>
<evidence type="ECO:0000256" key="7">
    <source>
        <dbReference type="PROSITE-ProRule" id="PRU01193"/>
    </source>
</evidence>
<dbReference type="PROSITE" id="PS51371">
    <property type="entry name" value="CBS"/>
    <property type="match status" value="1"/>
</dbReference>
<evidence type="ECO:0000256" key="1">
    <source>
        <dbReference type="ARBA" id="ARBA00004141"/>
    </source>
</evidence>
<dbReference type="GO" id="GO:0016020">
    <property type="term" value="C:membrane"/>
    <property type="evidence" value="ECO:0007669"/>
    <property type="project" value="UniProtKB-SubCell"/>
</dbReference>
<keyword evidence="6" id="KW-0129">CBS domain</keyword>
<organism evidence="12 13">
    <name type="scientific">Absidia repens</name>
    <dbReference type="NCBI Taxonomy" id="90262"/>
    <lineage>
        <taxon>Eukaryota</taxon>
        <taxon>Fungi</taxon>
        <taxon>Fungi incertae sedis</taxon>
        <taxon>Mucoromycota</taxon>
        <taxon>Mucoromycotina</taxon>
        <taxon>Mucoromycetes</taxon>
        <taxon>Mucorales</taxon>
        <taxon>Cunninghamellaceae</taxon>
        <taxon>Absidia</taxon>
    </lineage>
</organism>
<evidence type="ECO:0000256" key="9">
    <source>
        <dbReference type="SAM" id="SignalP"/>
    </source>
</evidence>
<evidence type="ECO:0000256" key="2">
    <source>
        <dbReference type="ARBA" id="ARBA00022692"/>
    </source>
</evidence>
<evidence type="ECO:0008006" key="14">
    <source>
        <dbReference type="Google" id="ProtNLM"/>
    </source>
</evidence>
<evidence type="ECO:0000256" key="3">
    <source>
        <dbReference type="ARBA" id="ARBA00022737"/>
    </source>
</evidence>
<dbReference type="GO" id="GO:0005737">
    <property type="term" value="C:cytoplasm"/>
    <property type="evidence" value="ECO:0007669"/>
    <property type="project" value="TreeGrafter"/>
</dbReference>
<dbReference type="AlphaFoldDB" id="A0A1X2IYQ3"/>
<feature type="transmembrane region" description="Helical" evidence="8">
    <location>
        <begin position="48"/>
        <end position="78"/>
    </location>
</feature>
<dbReference type="InterPro" id="IPR002550">
    <property type="entry name" value="CNNM"/>
</dbReference>
<keyword evidence="13" id="KW-1185">Reference proteome</keyword>
<evidence type="ECO:0000313" key="13">
    <source>
        <dbReference type="Proteomes" id="UP000193560"/>
    </source>
</evidence>
<dbReference type="PANTHER" id="PTHR12064">
    <property type="entry name" value="METAL TRANSPORTER CNNM"/>
    <property type="match status" value="1"/>
</dbReference>
<dbReference type="SUPFAM" id="SSF54631">
    <property type="entry name" value="CBS-domain pair"/>
    <property type="match status" value="1"/>
</dbReference>
<dbReference type="Proteomes" id="UP000193560">
    <property type="component" value="Unassembled WGS sequence"/>
</dbReference>
<keyword evidence="4 7" id="KW-1133">Transmembrane helix</keyword>
<dbReference type="STRING" id="90262.A0A1X2IYQ3"/>
<evidence type="ECO:0000256" key="6">
    <source>
        <dbReference type="PROSITE-ProRule" id="PRU00703"/>
    </source>
</evidence>
<dbReference type="InterPro" id="IPR046342">
    <property type="entry name" value="CBS_dom_sf"/>
</dbReference>
<evidence type="ECO:0000313" key="12">
    <source>
        <dbReference type="EMBL" id="ORZ24446.1"/>
    </source>
</evidence>
<reference evidence="12 13" key="1">
    <citation type="submission" date="2016-07" db="EMBL/GenBank/DDBJ databases">
        <title>Pervasive Adenine N6-methylation of Active Genes in Fungi.</title>
        <authorList>
            <consortium name="DOE Joint Genome Institute"/>
            <person name="Mondo S.J."/>
            <person name="Dannebaum R.O."/>
            <person name="Kuo R.C."/>
            <person name="Labutti K."/>
            <person name="Haridas S."/>
            <person name="Kuo A."/>
            <person name="Salamov A."/>
            <person name="Ahrendt S.R."/>
            <person name="Lipzen A."/>
            <person name="Sullivan W."/>
            <person name="Andreopoulos W.B."/>
            <person name="Clum A."/>
            <person name="Lindquist E."/>
            <person name="Daum C."/>
            <person name="Ramamoorthy G.K."/>
            <person name="Gryganskyi A."/>
            <person name="Culley D."/>
            <person name="Magnuson J.K."/>
            <person name="James T.Y."/>
            <person name="O'Malley M.A."/>
            <person name="Stajich J.E."/>
            <person name="Spatafora J.W."/>
            <person name="Visel A."/>
            <person name="Grigoriev I.V."/>
        </authorList>
    </citation>
    <scope>NUCLEOTIDE SEQUENCE [LARGE SCALE GENOMIC DNA]</scope>
    <source>
        <strain evidence="12 13">NRRL 1336</strain>
    </source>
</reference>
<dbReference type="InterPro" id="IPR045095">
    <property type="entry name" value="ACDP"/>
</dbReference>
<feature type="transmembrane region" description="Helical" evidence="8">
    <location>
        <begin position="168"/>
        <end position="188"/>
    </location>
</feature>
<proteinExistence type="predicted"/>
<feature type="signal peptide" evidence="9">
    <location>
        <begin position="1"/>
        <end position="24"/>
    </location>
</feature>
<evidence type="ECO:0000256" key="5">
    <source>
        <dbReference type="ARBA" id="ARBA00023136"/>
    </source>
</evidence>
<sequence length="487" mass="53689">MHQDPLHKLLWFAWTSLMIIPAYGSPLVTPVIEQGTTDTDESIQQTYLTIYILKLVVVAMLVLLGALFAGLTLGLMGLDLTNLQVMKESGTPEERYNAGKVLQLLEHGKHWVLVTLLLSNVIVNETLPIILDSLFGGGWQAVLISTALIVVFGEVIPQSICVRHGLSIGAKCSTLVLVLMYMMCPLGYPTALLLDYFLGKNHGTVYKKAGLKTLVSLHQSEDSTDGLTEDEVLIIGSVLDLRDKPVSKVMTPIQDVFTLSMDAILDKETVDKILFHGYSRIPICSTDDRTNFVGMLLVKQLITYDFDDALPVRYFNLSALPETSPDTNCLDILNFFQEGKSHLALISSNPGGAGGALGVLTLEDVIEELIGEEIIDETDIYVDVHKKVKVVRRQPKSYVSNIHSLLKMVRSTGNIQDCPMYQDKLVILPDRSTHSMAPPSYDTEFQQKHSQVRQYGYGTIVTKSPKLIGAKTDQPLSSTLSPLASII</sequence>
<dbReference type="PROSITE" id="PS51846">
    <property type="entry name" value="CNNM"/>
    <property type="match status" value="1"/>
</dbReference>
<dbReference type="OrthoDB" id="5353557at2759"/>
<dbReference type="Gene3D" id="3.10.580.10">
    <property type="entry name" value="CBS-domain"/>
    <property type="match status" value="1"/>
</dbReference>
<dbReference type="EMBL" id="MCGE01000002">
    <property type="protein sequence ID" value="ORZ24446.1"/>
    <property type="molecule type" value="Genomic_DNA"/>
</dbReference>
<keyword evidence="2 7" id="KW-0812">Transmembrane</keyword>
<evidence type="ECO:0000259" key="10">
    <source>
        <dbReference type="PROSITE" id="PS51371"/>
    </source>
</evidence>
<keyword evidence="5 7" id="KW-0472">Membrane</keyword>
<evidence type="ECO:0000256" key="8">
    <source>
        <dbReference type="SAM" id="Phobius"/>
    </source>
</evidence>
<evidence type="ECO:0000256" key="4">
    <source>
        <dbReference type="ARBA" id="ARBA00022989"/>
    </source>
</evidence>
<evidence type="ECO:0000259" key="11">
    <source>
        <dbReference type="PROSITE" id="PS51846"/>
    </source>
</evidence>
<feature type="transmembrane region" description="Helical" evidence="8">
    <location>
        <begin position="137"/>
        <end position="156"/>
    </location>
</feature>
<comment type="caution">
    <text evidence="12">The sequence shown here is derived from an EMBL/GenBank/DDBJ whole genome shotgun (WGS) entry which is preliminary data.</text>
</comment>
<accession>A0A1X2IYQ3</accession>
<feature type="domain" description="CBS" evidence="10">
    <location>
        <begin position="250"/>
        <end position="312"/>
    </location>
</feature>
<protein>
    <recommendedName>
        <fullName evidence="14">CNNM transmembrane domain-containing protein</fullName>
    </recommendedName>
</protein>